<feature type="transmembrane region" description="Helical" evidence="1">
    <location>
        <begin position="231"/>
        <end position="251"/>
    </location>
</feature>
<dbReference type="Proteomes" id="UP000185663">
    <property type="component" value="Chromosome I"/>
</dbReference>
<dbReference type="AlphaFoldDB" id="A0A1H1UMR9"/>
<evidence type="ECO:0000256" key="1">
    <source>
        <dbReference type="SAM" id="Phobius"/>
    </source>
</evidence>
<evidence type="ECO:0008006" key="4">
    <source>
        <dbReference type="Google" id="ProtNLM"/>
    </source>
</evidence>
<feature type="transmembrane region" description="Helical" evidence="1">
    <location>
        <begin position="293"/>
        <end position="312"/>
    </location>
</feature>
<reference evidence="2 3" key="1">
    <citation type="submission" date="2016-10" db="EMBL/GenBank/DDBJ databases">
        <authorList>
            <person name="de Groot N.N."/>
        </authorList>
    </citation>
    <scope>NUCLEOTIDE SEQUENCE [LARGE SCALE GENOMIC DNA]</scope>
    <source>
        <strain evidence="2 3">DSM 22126</strain>
    </source>
</reference>
<feature type="transmembrane region" description="Helical" evidence="1">
    <location>
        <begin position="137"/>
        <end position="156"/>
    </location>
</feature>
<feature type="transmembrane region" description="Helical" evidence="1">
    <location>
        <begin position="163"/>
        <end position="181"/>
    </location>
</feature>
<gene>
    <name evidence="2" type="ORF">SAMN04489860_2244</name>
</gene>
<evidence type="ECO:0000313" key="2">
    <source>
        <dbReference type="EMBL" id="SDS73807.1"/>
    </source>
</evidence>
<feature type="transmembrane region" description="Helical" evidence="1">
    <location>
        <begin position="364"/>
        <end position="386"/>
    </location>
</feature>
<feature type="transmembrane region" description="Helical" evidence="1">
    <location>
        <begin position="187"/>
        <end position="210"/>
    </location>
</feature>
<dbReference type="EMBL" id="LT629776">
    <property type="protein sequence ID" value="SDS73807.1"/>
    <property type="molecule type" value="Genomic_DNA"/>
</dbReference>
<dbReference type="STRING" id="545619.SAMN04489860_2244"/>
<evidence type="ECO:0000313" key="3">
    <source>
        <dbReference type="Proteomes" id="UP000185663"/>
    </source>
</evidence>
<feature type="transmembrane region" description="Helical" evidence="1">
    <location>
        <begin position="340"/>
        <end position="357"/>
    </location>
</feature>
<keyword evidence="1" id="KW-1133">Transmembrane helix</keyword>
<name>A0A1H1UMR9_9CELL</name>
<feature type="transmembrane region" description="Helical" evidence="1">
    <location>
        <begin position="6"/>
        <end position="27"/>
    </location>
</feature>
<keyword evidence="1" id="KW-0472">Membrane</keyword>
<feature type="transmembrane region" description="Helical" evidence="1">
    <location>
        <begin position="102"/>
        <end position="125"/>
    </location>
</feature>
<dbReference type="eggNOG" id="COG5542">
    <property type="taxonomic scope" value="Bacteria"/>
</dbReference>
<proteinExistence type="predicted"/>
<feature type="transmembrane region" description="Helical" evidence="1">
    <location>
        <begin position="319"/>
        <end position="334"/>
    </location>
</feature>
<accession>A0A1H1UMR9</accession>
<keyword evidence="3" id="KW-1185">Reference proteome</keyword>
<organism evidence="2 3">
    <name type="scientific">Paraoerskovia marina</name>
    <dbReference type="NCBI Taxonomy" id="545619"/>
    <lineage>
        <taxon>Bacteria</taxon>
        <taxon>Bacillati</taxon>
        <taxon>Actinomycetota</taxon>
        <taxon>Actinomycetes</taxon>
        <taxon>Micrococcales</taxon>
        <taxon>Cellulomonadaceae</taxon>
        <taxon>Paraoerskovia</taxon>
    </lineage>
</organism>
<dbReference type="OrthoDB" id="151635at2"/>
<sequence>MRLPWWARVLVVYGGARAMSAVLLLAVAQQQAATLWTDAAPSYAEFTGGMWDANWYHQIAESGYPSTLPRGEDGAVQQNAWAFYPLYPALVRAVMTVTGLDWVVAAPTVSLLLGAGAILVLYRLVLAACPGLVRGRPGLPLAAVAVTSTFVSAPVMQVGYSESLALLLVTTALLLLVRGRYLTAVPVVLALGFARPVALPLACVVLWHGAVHGYRWWGARRGSRRGDVGAVARWAALLVATVVAGFAWQWVCAAATGEPDAYFLTQEAWRGTGEVVPLRPWFLVADWLFGGPGPWLLVVLLAVVAAVVLWPAARLGPELRSWLGAYLAYLVLVLEPGTSLVRFLLLAFPLFVLVVAWTRSRVWLAVVVLAGILGQFWWISSLWQLVPPSGWPP</sequence>
<protein>
    <recommendedName>
        <fullName evidence="4">Mannosyltransferase (PIG-V)</fullName>
    </recommendedName>
</protein>
<keyword evidence="1" id="KW-0812">Transmembrane</keyword>
<dbReference type="RefSeq" id="WP_083372542.1">
    <property type="nucleotide sequence ID" value="NZ_LT629776.1"/>
</dbReference>